<evidence type="ECO:0000256" key="1">
    <source>
        <dbReference type="ARBA" id="ARBA00008668"/>
    </source>
</evidence>
<organism evidence="5 6">
    <name type="scientific">Massilia phyllostachyos</name>
    <dbReference type="NCBI Taxonomy" id="2898585"/>
    <lineage>
        <taxon>Bacteria</taxon>
        <taxon>Pseudomonadati</taxon>
        <taxon>Pseudomonadota</taxon>
        <taxon>Betaproteobacteria</taxon>
        <taxon>Burkholderiales</taxon>
        <taxon>Oxalobacteraceae</taxon>
        <taxon>Telluria group</taxon>
        <taxon>Massilia</taxon>
    </lineage>
</organism>
<name>A0ABS8Q9H8_9BURK</name>
<dbReference type="Pfam" id="PF13472">
    <property type="entry name" value="Lipase_GDSL_2"/>
    <property type="match status" value="1"/>
</dbReference>
<evidence type="ECO:0000313" key="5">
    <source>
        <dbReference type="EMBL" id="MCD2518411.1"/>
    </source>
</evidence>
<accession>A0ABS8Q9H8</accession>
<dbReference type="NCBIfam" id="TIGR02474">
    <property type="entry name" value="pec_lyase"/>
    <property type="match status" value="1"/>
</dbReference>
<comment type="similarity">
    <text evidence="1">Belongs to the 'GDSL' lipolytic enzyme family.</text>
</comment>
<dbReference type="Gene3D" id="1.50.10.20">
    <property type="match status" value="1"/>
</dbReference>
<dbReference type="GO" id="GO:0030570">
    <property type="term" value="F:pectate lyase activity"/>
    <property type="evidence" value="ECO:0007669"/>
    <property type="project" value="UniProtKB-EC"/>
</dbReference>
<keyword evidence="2" id="KW-0378">Hydrolase</keyword>
<keyword evidence="6" id="KW-1185">Reference proteome</keyword>
<evidence type="ECO:0000313" key="6">
    <source>
        <dbReference type="Proteomes" id="UP001179361"/>
    </source>
</evidence>
<dbReference type="PANTHER" id="PTHR43695:SF1">
    <property type="entry name" value="RHAMNOGALACTURONAN ACETYLESTERASE"/>
    <property type="match status" value="1"/>
</dbReference>
<proteinExistence type="inferred from homology"/>
<dbReference type="InterPro" id="IPR037459">
    <property type="entry name" value="RhgT-like"/>
</dbReference>
<reference evidence="5" key="1">
    <citation type="submission" date="2021-11" db="EMBL/GenBank/DDBJ databases">
        <title>The complete genome of Massilia sp sp. G4R7.</title>
        <authorList>
            <person name="Liu L."/>
            <person name="Yue J."/>
            <person name="Yuan J."/>
            <person name="Yang F."/>
            <person name="Li L."/>
        </authorList>
    </citation>
    <scope>NUCLEOTIDE SEQUENCE</scope>
    <source>
        <strain evidence="5">G4R7</strain>
    </source>
</reference>
<dbReference type="EC" id="4.2.2.2" evidence="5"/>
<evidence type="ECO:0000259" key="4">
    <source>
        <dbReference type="Pfam" id="PF13472"/>
    </source>
</evidence>
<dbReference type="SUPFAM" id="SSF52266">
    <property type="entry name" value="SGNH hydrolase"/>
    <property type="match status" value="1"/>
</dbReference>
<feature type="chain" id="PRO_5046466226" evidence="3">
    <location>
        <begin position="23"/>
        <end position="632"/>
    </location>
</feature>
<sequence>MRNHALYLGLLALPVLPPLCQAATLSTMTPAQPLSEARVATLPPAQQGPWKDYLARSRALMAADKAQLAAEGPLDTTPRPHGAGDGGMTLRQSAAWYGTADALRIADNILGFQTPAGGWGKNSDRSGALRRKGEPWVPFETGQTKLSWNYVGTFDNGATTNELRFLARVQAKFDAARGEPYRAAFAKGLRYILNAQYPNGGFPQVYPLQGGYHDAVTLNDDAMVRVVTLLNDVADGRGDFAFVPAPAREEARAAVGRAVAMFLAAQQRSVDGRLTGWGQQHDTLTLALVGARNFEPASLASAESASVLQFLMRQPDPSPALREAVHGGVAWLRAAALRDVAWKQTPNGRQLAPAPGAPAIWARYYDAQTLKPIFGDRDRSIHDDVNELQVERRNGYAWFGAVPAKAIERYAAWAGGASRPRLVLVGDSTMAPKGGYGDALCRRLEPQVACVNLGRAGRSTSSYRAEGHWDRVVKLLGEQGGHSTTYVMIGFGHNDQPGKPGRSTDLKTEFPVNMGRYASEAQAAGAIAVLATPLARRTFEGGKLLDTLAPWAAATRAVASERKLAVVDVHAATLAAFGELGEARTVTLGPPPKPDAKGPDLTHLNEEGAQIVAPIVLKALQRAVPALSTPSP</sequence>
<feature type="signal peptide" evidence="3">
    <location>
        <begin position="1"/>
        <end position="22"/>
    </location>
</feature>
<dbReference type="InterPro" id="IPR036514">
    <property type="entry name" value="SGNH_hydro_sf"/>
</dbReference>
<dbReference type="InterPro" id="IPR013830">
    <property type="entry name" value="SGNH_hydro"/>
</dbReference>
<keyword evidence="5" id="KW-0456">Lyase</keyword>
<dbReference type="CDD" id="cd01821">
    <property type="entry name" value="Rhamnogalacturan_acetylesterase_like"/>
    <property type="match status" value="1"/>
</dbReference>
<dbReference type="RefSeq" id="WP_231059699.1">
    <property type="nucleotide sequence ID" value="NZ_JAJNOC010000007.1"/>
</dbReference>
<dbReference type="SUPFAM" id="SSF81853">
    <property type="entry name" value="Family 10 polysaccharide lyase"/>
    <property type="match status" value="1"/>
</dbReference>
<dbReference type="Pfam" id="PF09492">
    <property type="entry name" value="Pec_lyase"/>
    <property type="match status" value="1"/>
</dbReference>
<keyword evidence="3" id="KW-0732">Signal</keyword>
<dbReference type="InterPro" id="IPR012669">
    <property type="entry name" value="Pectate_lyase"/>
</dbReference>
<protein>
    <submittedName>
        <fullName evidence="5">Pectate lyase</fullName>
        <ecNumber evidence="5">4.2.2.2</ecNumber>
    </submittedName>
</protein>
<dbReference type="EMBL" id="JAJNOC010000007">
    <property type="protein sequence ID" value="MCD2518411.1"/>
    <property type="molecule type" value="Genomic_DNA"/>
</dbReference>
<comment type="caution">
    <text evidence="5">The sequence shown here is derived from an EMBL/GenBank/DDBJ whole genome shotgun (WGS) entry which is preliminary data.</text>
</comment>
<dbReference type="Proteomes" id="UP001179361">
    <property type="component" value="Unassembled WGS sequence"/>
</dbReference>
<dbReference type="PANTHER" id="PTHR43695">
    <property type="entry name" value="PUTATIVE (AFU_ORTHOLOGUE AFUA_2G17250)-RELATED"/>
    <property type="match status" value="1"/>
</dbReference>
<dbReference type="Gene3D" id="3.40.50.1110">
    <property type="entry name" value="SGNH hydrolase"/>
    <property type="match status" value="1"/>
</dbReference>
<feature type="domain" description="SGNH hydrolase-type esterase" evidence="4">
    <location>
        <begin position="425"/>
        <end position="611"/>
    </location>
</feature>
<evidence type="ECO:0000256" key="3">
    <source>
        <dbReference type="SAM" id="SignalP"/>
    </source>
</evidence>
<gene>
    <name evidence="5" type="primary">pelA</name>
    <name evidence="5" type="ORF">LQ564_19095</name>
</gene>
<evidence type="ECO:0000256" key="2">
    <source>
        <dbReference type="ARBA" id="ARBA00022801"/>
    </source>
</evidence>